<comment type="caution">
    <text evidence="2">The sequence shown here is derived from an EMBL/GenBank/DDBJ whole genome shotgun (WGS) entry which is preliminary data.</text>
</comment>
<reference evidence="2" key="2">
    <citation type="submission" date="2022-01" db="EMBL/GenBank/DDBJ databases">
        <authorList>
            <person name="Yamashiro T."/>
            <person name="Shiraishi A."/>
            <person name="Satake H."/>
            <person name="Nakayama K."/>
        </authorList>
    </citation>
    <scope>NUCLEOTIDE SEQUENCE</scope>
</reference>
<evidence type="ECO:0000313" key="2">
    <source>
        <dbReference type="EMBL" id="GJS87862.1"/>
    </source>
</evidence>
<gene>
    <name evidence="2" type="ORF">Tco_0770498</name>
</gene>
<keyword evidence="3" id="KW-1185">Reference proteome</keyword>
<dbReference type="EMBL" id="BQNB010011231">
    <property type="protein sequence ID" value="GJS87862.1"/>
    <property type="molecule type" value="Genomic_DNA"/>
</dbReference>
<reference evidence="2" key="1">
    <citation type="journal article" date="2022" name="Int. J. Mol. Sci.">
        <title>Draft Genome of Tanacetum Coccineum: Genomic Comparison of Closely Related Tanacetum-Family Plants.</title>
        <authorList>
            <person name="Yamashiro T."/>
            <person name="Shiraishi A."/>
            <person name="Nakayama K."/>
            <person name="Satake H."/>
        </authorList>
    </citation>
    <scope>NUCLEOTIDE SEQUENCE</scope>
</reference>
<evidence type="ECO:0000256" key="1">
    <source>
        <dbReference type="SAM" id="MobiDB-lite"/>
    </source>
</evidence>
<dbReference type="Proteomes" id="UP001151760">
    <property type="component" value="Unassembled WGS sequence"/>
</dbReference>
<name>A0ABQ4ZFC6_9ASTR</name>
<sequence>MGKDEKIVEQKANEKHEADEEQKGDDHAEDKQVVVPVSTTQKERPSLLQSTSNHSVSSNFGNQFINSPNVSLIEQAVKELKQADPSTVILASIKSQVPSLVKDYLGSSLPDAFQKVLQSHTEELKKELSKKRDYKDVIEELVQAHVINEVKKFLPKFLPQGKKTKKRRFNESESSKKASIAKESSKGKSLAKTSKSGKSMTTEEPVEEPIFYKALDDVEQTFDDKIDTTDETQADVVPKIQKKDWFKDSPNPEPWFNEMVQAEKPPLTFDELMSTPIDFSTFTINRLKLDKITREILVSPVFNLLKGTYKSCVLEYNMEECYRALTDQLKWANLKGHKIPVDMCKPLPLQDKDGRLVEKRSRYGYLKEIVVRRVDKELYKFKGGNFSDLHLNDIEDMLMLIAQNKLYNLDGNVNVDFVTALKMLLNFKFGYNKDIPLRKWTPKDEKRTGIMVKKIDDRLFKRWILRSLEVLDYSAASSSYVQKAFDYRCTYAGRAFSKDENIKIVTNRFTLIVLSALRRSGKENKQLRSVLTEPKVHVKMEMEIPYSSKVKTHQRPQEKEGQYAVSREDQYAVLDIWHVNILEDIKRGPYSKKLQYAIILITASRLKKVMADKGKKSSMETFAPNDKVDYYSEITSIIVNGKNAYELKGKFLDDLHNNAFSGERRIDPNLLTKDIMRFQTYEDYKDHWIYEWNKNVPWVYDKPWLDNGIWKELKPVKHTCKPFNYKTGCSEWPTCSWREDGYCNGGNLLEAYHIGNLLHYQDLEWYEALEDIELKDKALRNKAIMKGLISNNESSNDCWKR</sequence>
<feature type="region of interest" description="Disordered" evidence="1">
    <location>
        <begin position="164"/>
        <end position="205"/>
    </location>
</feature>
<organism evidence="2 3">
    <name type="scientific">Tanacetum coccineum</name>
    <dbReference type="NCBI Taxonomy" id="301880"/>
    <lineage>
        <taxon>Eukaryota</taxon>
        <taxon>Viridiplantae</taxon>
        <taxon>Streptophyta</taxon>
        <taxon>Embryophyta</taxon>
        <taxon>Tracheophyta</taxon>
        <taxon>Spermatophyta</taxon>
        <taxon>Magnoliopsida</taxon>
        <taxon>eudicotyledons</taxon>
        <taxon>Gunneridae</taxon>
        <taxon>Pentapetalae</taxon>
        <taxon>asterids</taxon>
        <taxon>campanulids</taxon>
        <taxon>Asterales</taxon>
        <taxon>Asteraceae</taxon>
        <taxon>Asteroideae</taxon>
        <taxon>Anthemideae</taxon>
        <taxon>Anthemidinae</taxon>
        <taxon>Tanacetum</taxon>
    </lineage>
</organism>
<protein>
    <submittedName>
        <fullName evidence="2">Uncharacterized protein</fullName>
    </submittedName>
</protein>
<feature type="region of interest" description="Disordered" evidence="1">
    <location>
        <begin position="1"/>
        <end position="60"/>
    </location>
</feature>
<feature type="compositionally biased region" description="Polar residues" evidence="1">
    <location>
        <begin position="47"/>
        <end position="60"/>
    </location>
</feature>
<feature type="compositionally biased region" description="Polar residues" evidence="1">
    <location>
        <begin position="191"/>
        <end position="202"/>
    </location>
</feature>
<evidence type="ECO:0000313" key="3">
    <source>
        <dbReference type="Proteomes" id="UP001151760"/>
    </source>
</evidence>
<feature type="compositionally biased region" description="Basic and acidic residues" evidence="1">
    <location>
        <begin position="1"/>
        <end position="18"/>
    </location>
</feature>
<proteinExistence type="predicted"/>
<accession>A0ABQ4ZFC6</accession>